<feature type="compositionally biased region" description="Basic and acidic residues" evidence="1">
    <location>
        <begin position="308"/>
        <end position="323"/>
    </location>
</feature>
<feature type="region of interest" description="Disordered" evidence="1">
    <location>
        <begin position="85"/>
        <end position="107"/>
    </location>
</feature>
<feature type="region of interest" description="Disordered" evidence="1">
    <location>
        <begin position="304"/>
        <end position="323"/>
    </location>
</feature>
<sequence>MWMRSSVFRVTTFRGPEDMFSSQAVTDDQPRDSLFLRDVTLQPTRRAGTCLFWVPPPTQPPDVVQTGPVRVCGTDLLLREAAAQRLEPSSESSKVTLEENPPHSASQPDWDCVCTTHCVYVAVCACMQRMERMCEQRDRESSQMQFRQARHRTVSGPRAQTARQPTLSNGVIADALVRADAFVSAHRPGPMEPVAEPGCRQQVTGDEQTDSTHPPVNRTDRVISSNHLHVILCTSVRPSVRPSVCSYVRLTNRSDYATKTATTLLLVLRNLVRSSLIYDCAPIPDDPTSDRLVGWLGWVGWTRKKGQGGRETKRPEGPDARIEARRWAEQDDFRVGASRKRCRRMSREEGLGVGD</sequence>
<organism evidence="2 3">
    <name type="scientific">Protopolystoma xenopodis</name>
    <dbReference type="NCBI Taxonomy" id="117903"/>
    <lineage>
        <taxon>Eukaryota</taxon>
        <taxon>Metazoa</taxon>
        <taxon>Spiralia</taxon>
        <taxon>Lophotrochozoa</taxon>
        <taxon>Platyhelminthes</taxon>
        <taxon>Monogenea</taxon>
        <taxon>Polyopisthocotylea</taxon>
        <taxon>Polystomatidea</taxon>
        <taxon>Polystomatidae</taxon>
        <taxon>Protopolystoma</taxon>
    </lineage>
</organism>
<evidence type="ECO:0000313" key="3">
    <source>
        <dbReference type="Proteomes" id="UP000784294"/>
    </source>
</evidence>
<feature type="region of interest" description="Disordered" evidence="1">
    <location>
        <begin position="188"/>
        <end position="219"/>
    </location>
</feature>
<accession>A0A448XNB2</accession>
<feature type="compositionally biased region" description="Polar residues" evidence="1">
    <location>
        <begin position="201"/>
        <end position="214"/>
    </location>
</feature>
<reference evidence="2" key="1">
    <citation type="submission" date="2018-11" db="EMBL/GenBank/DDBJ databases">
        <authorList>
            <consortium name="Pathogen Informatics"/>
        </authorList>
    </citation>
    <scope>NUCLEOTIDE SEQUENCE</scope>
</reference>
<protein>
    <submittedName>
        <fullName evidence="2">Uncharacterized protein</fullName>
    </submittedName>
</protein>
<proteinExistence type="predicted"/>
<dbReference type="Proteomes" id="UP000784294">
    <property type="component" value="Unassembled WGS sequence"/>
</dbReference>
<comment type="caution">
    <text evidence="2">The sequence shown here is derived from an EMBL/GenBank/DDBJ whole genome shotgun (WGS) entry which is preliminary data.</text>
</comment>
<evidence type="ECO:0000256" key="1">
    <source>
        <dbReference type="SAM" id="MobiDB-lite"/>
    </source>
</evidence>
<dbReference type="EMBL" id="CAAALY010266437">
    <property type="protein sequence ID" value="VEL40782.1"/>
    <property type="molecule type" value="Genomic_DNA"/>
</dbReference>
<name>A0A448XNB2_9PLAT</name>
<gene>
    <name evidence="2" type="ORF">PXEA_LOCUS34222</name>
</gene>
<dbReference type="AlphaFoldDB" id="A0A448XNB2"/>
<keyword evidence="3" id="KW-1185">Reference proteome</keyword>
<evidence type="ECO:0000313" key="2">
    <source>
        <dbReference type="EMBL" id="VEL40782.1"/>
    </source>
</evidence>